<reference evidence="9 10" key="1">
    <citation type="submission" date="2024-09" db="EMBL/GenBank/DDBJ databases">
        <authorList>
            <person name="Sun Q."/>
            <person name="Mori K."/>
        </authorList>
    </citation>
    <scope>NUCLEOTIDE SEQUENCE [LARGE SCALE GENOMIC DNA]</scope>
    <source>
        <strain evidence="9 10">ATCC 51272</strain>
    </source>
</reference>
<dbReference type="InterPro" id="IPR007197">
    <property type="entry name" value="rSAM"/>
</dbReference>
<dbReference type="SFLD" id="SFLDF00285">
    <property type="entry name" value="anaerobic_Ser-type_sulfatase-m"/>
    <property type="match status" value="1"/>
</dbReference>
<evidence type="ECO:0000256" key="5">
    <source>
        <dbReference type="ARBA" id="ARBA00023004"/>
    </source>
</evidence>
<dbReference type="Pfam" id="PF04055">
    <property type="entry name" value="Radical_SAM"/>
    <property type="match status" value="1"/>
</dbReference>
<comment type="cofactor">
    <cofactor evidence="1">
        <name>[4Fe-4S] cluster</name>
        <dbReference type="ChEBI" id="CHEBI:49883"/>
    </cofactor>
</comment>
<comment type="caution">
    <text evidence="9">The sequence shown here is derived from an EMBL/GenBank/DDBJ whole genome shotgun (WGS) entry which is preliminary data.</text>
</comment>
<keyword evidence="3" id="KW-0949">S-adenosyl-L-methionine</keyword>
<evidence type="ECO:0000256" key="1">
    <source>
        <dbReference type="ARBA" id="ARBA00001966"/>
    </source>
</evidence>
<dbReference type="SUPFAM" id="SSF102114">
    <property type="entry name" value="Radical SAM enzymes"/>
    <property type="match status" value="1"/>
</dbReference>
<dbReference type="InterPro" id="IPR058240">
    <property type="entry name" value="rSAM_sf"/>
</dbReference>
<dbReference type="PANTHER" id="PTHR43273">
    <property type="entry name" value="ANAEROBIC SULFATASE-MATURATING ENZYME HOMOLOG ASLB-RELATED"/>
    <property type="match status" value="1"/>
</dbReference>
<organism evidence="9 10">
    <name type="scientific">Hallella seregens ATCC 51272</name>
    <dbReference type="NCBI Taxonomy" id="1336250"/>
    <lineage>
        <taxon>Bacteria</taxon>
        <taxon>Pseudomonadati</taxon>
        <taxon>Bacteroidota</taxon>
        <taxon>Bacteroidia</taxon>
        <taxon>Bacteroidales</taxon>
        <taxon>Prevotellaceae</taxon>
        <taxon>Hallella</taxon>
    </lineage>
</organism>
<dbReference type="SFLD" id="SFLDG01072">
    <property type="entry name" value="dehydrogenase_like"/>
    <property type="match status" value="1"/>
</dbReference>
<keyword evidence="2" id="KW-0004">4Fe-4S</keyword>
<dbReference type="CDD" id="cd21120">
    <property type="entry name" value="SPASM_anSME"/>
    <property type="match status" value="1"/>
</dbReference>
<gene>
    <name evidence="9" type="ORF">ACFFK8_09720</name>
</gene>
<dbReference type="Proteomes" id="UP001589688">
    <property type="component" value="Unassembled WGS sequence"/>
</dbReference>
<dbReference type="SFLD" id="SFLDG01384">
    <property type="entry name" value="thioether_bond_formation_requi"/>
    <property type="match status" value="1"/>
</dbReference>
<dbReference type="NCBIfam" id="TIGR04085">
    <property type="entry name" value="rSAM_more_4Fe4S"/>
    <property type="match status" value="1"/>
</dbReference>
<dbReference type="Gene3D" id="3.20.20.70">
    <property type="entry name" value="Aldolase class I"/>
    <property type="match status" value="1"/>
</dbReference>
<dbReference type="InterPro" id="IPR034491">
    <property type="entry name" value="Anaerob_Ser_sulfatase-maturase"/>
</dbReference>
<evidence type="ECO:0000313" key="9">
    <source>
        <dbReference type="EMBL" id="MFB9898058.1"/>
    </source>
</evidence>
<dbReference type="CDD" id="cd01335">
    <property type="entry name" value="Radical_SAM"/>
    <property type="match status" value="1"/>
</dbReference>
<evidence type="ECO:0000256" key="7">
    <source>
        <dbReference type="ARBA" id="ARBA00023601"/>
    </source>
</evidence>
<protein>
    <submittedName>
        <fullName evidence="9">Anaerobic sulfatase maturase</fullName>
    </submittedName>
</protein>
<evidence type="ECO:0000256" key="4">
    <source>
        <dbReference type="ARBA" id="ARBA00022723"/>
    </source>
</evidence>
<evidence type="ECO:0000259" key="8">
    <source>
        <dbReference type="PROSITE" id="PS51918"/>
    </source>
</evidence>
<dbReference type="PANTHER" id="PTHR43273:SF3">
    <property type="entry name" value="ANAEROBIC SULFATASE-MATURATING ENZYME HOMOLOG ASLB-RELATED"/>
    <property type="match status" value="1"/>
</dbReference>
<dbReference type="Pfam" id="PF13186">
    <property type="entry name" value="SPASM"/>
    <property type="match status" value="1"/>
</dbReference>
<dbReference type="NCBIfam" id="TIGR03942">
    <property type="entry name" value="sulfatase_rSAM"/>
    <property type="match status" value="1"/>
</dbReference>
<evidence type="ECO:0000313" key="10">
    <source>
        <dbReference type="Proteomes" id="UP001589688"/>
    </source>
</evidence>
<keyword evidence="5" id="KW-0408">Iron</keyword>
<evidence type="ECO:0000256" key="3">
    <source>
        <dbReference type="ARBA" id="ARBA00022691"/>
    </source>
</evidence>
<evidence type="ECO:0000256" key="2">
    <source>
        <dbReference type="ARBA" id="ARBA00022485"/>
    </source>
</evidence>
<accession>A0ABV5ZL02</accession>
<keyword evidence="4" id="KW-0479">Metal-binding</keyword>
<name>A0ABV5ZL02_9BACT</name>
<comment type="similarity">
    <text evidence="7">Belongs to the radical SAM superfamily. Anaerobic sulfatase-maturating enzyme family.</text>
</comment>
<feature type="domain" description="Radical SAM core" evidence="8">
    <location>
        <begin position="3"/>
        <end position="225"/>
    </location>
</feature>
<evidence type="ECO:0000256" key="6">
    <source>
        <dbReference type="ARBA" id="ARBA00023014"/>
    </source>
</evidence>
<dbReference type="InterPro" id="IPR013785">
    <property type="entry name" value="Aldolase_TIM"/>
</dbReference>
<dbReference type="SFLD" id="SFLDS00029">
    <property type="entry name" value="Radical_SAM"/>
    <property type="match status" value="1"/>
</dbReference>
<dbReference type="SFLD" id="SFLDG01067">
    <property type="entry name" value="SPASM/twitch_domain_containing"/>
    <property type="match status" value="1"/>
</dbReference>
<dbReference type="EMBL" id="JBHLZF010000002">
    <property type="protein sequence ID" value="MFB9898058.1"/>
    <property type="molecule type" value="Genomic_DNA"/>
</dbReference>
<proteinExistence type="inferred from homology"/>
<dbReference type="InterPro" id="IPR023867">
    <property type="entry name" value="Sulphatase_maturase_rSAM"/>
</dbReference>
<sequence>MSTFPLVRPYYMLAKPCGSACNLRCSYCYFLDKASGRMSDALLEQFIRDYIGSQPTEEVLFIWHGGEPLLMGLDFFKRVIRLQRQYGHGRHIDNALQTNGTLLTAETAEFLREHGFLVGISIDGPQPLHDAFRRTRQGGATWDQVMRGIDLLQKYDVEWNAMATINRLNADHPLAFYRFFKEIGCRYLQFTPIVEQAPDGRMTPETVLPEQWGRFLCTLFDDWVRCDVGTVFVEHFDATLACWCGVEPGICSFAPACGLSMALQPDGEVYSCDHFVSPAYRLGNLRHTPLATLAFSPCQQIFGQAKGALLPPQCKQCAYRFACNGGCPKDRFETGPSGSRNRTHAGVNYLCQGNLAYLKHVAPAMNFMRDEWQAGRPPAGIMQAGVFPT</sequence>
<dbReference type="InterPro" id="IPR047207">
    <property type="entry name" value="SPASM_anSME"/>
</dbReference>
<dbReference type="RefSeq" id="WP_027952165.1">
    <property type="nucleotide sequence ID" value="NZ_JADU01000012.1"/>
</dbReference>
<keyword evidence="10" id="KW-1185">Reference proteome</keyword>
<keyword evidence="6" id="KW-0411">Iron-sulfur</keyword>
<dbReference type="InterPro" id="IPR023885">
    <property type="entry name" value="4Fe4S-binding_SPASM_dom"/>
</dbReference>
<dbReference type="SFLD" id="SFLDG01386">
    <property type="entry name" value="main_SPASM_domain-containing"/>
    <property type="match status" value="1"/>
</dbReference>
<dbReference type="PROSITE" id="PS51918">
    <property type="entry name" value="RADICAL_SAM"/>
    <property type="match status" value="1"/>
</dbReference>